<protein>
    <recommendedName>
        <fullName evidence="5">PFU domain-containing protein</fullName>
    </recommendedName>
</protein>
<dbReference type="CDD" id="cd00200">
    <property type="entry name" value="WD40"/>
    <property type="match status" value="1"/>
</dbReference>
<evidence type="ECO:0000256" key="3">
    <source>
        <dbReference type="ARBA" id="ARBA00022737"/>
    </source>
</evidence>
<dbReference type="InterPro" id="IPR015943">
    <property type="entry name" value="WD40/YVTN_repeat-like_dom_sf"/>
</dbReference>
<dbReference type="PROSITE" id="PS50082">
    <property type="entry name" value="WD_REPEATS_2"/>
    <property type="match status" value="3"/>
</dbReference>
<dbReference type="GO" id="GO:0043130">
    <property type="term" value="F:ubiquitin binding"/>
    <property type="evidence" value="ECO:0007669"/>
    <property type="project" value="TreeGrafter"/>
</dbReference>
<dbReference type="Gene3D" id="2.130.10.10">
    <property type="entry name" value="YVTN repeat-like/Quinoprotein amine dehydrogenase"/>
    <property type="match status" value="1"/>
</dbReference>
<keyword evidence="2 4" id="KW-0853">WD repeat</keyword>
<dbReference type="GO" id="GO:0005634">
    <property type="term" value="C:nucleus"/>
    <property type="evidence" value="ECO:0007669"/>
    <property type="project" value="TreeGrafter"/>
</dbReference>
<gene>
    <name evidence="6" type="ORF">L202_07013</name>
</gene>
<comment type="caution">
    <text evidence="6">The sequence shown here is derived from an EMBL/GenBank/DDBJ whole genome shotgun (WGS) entry which is preliminary data.</text>
</comment>
<dbReference type="InterPro" id="IPR038122">
    <property type="entry name" value="PFU_sf"/>
</dbReference>
<evidence type="ECO:0000256" key="4">
    <source>
        <dbReference type="PROSITE-ProRule" id="PRU00221"/>
    </source>
</evidence>
<proteinExistence type="predicted"/>
<dbReference type="InterPro" id="IPR001680">
    <property type="entry name" value="WD40_rpt"/>
</dbReference>
<dbReference type="RefSeq" id="XP_018990463.1">
    <property type="nucleotide sequence ID" value="XM_019141656.1"/>
</dbReference>
<dbReference type="InterPro" id="IPR036322">
    <property type="entry name" value="WD40_repeat_dom_sf"/>
</dbReference>
<dbReference type="Gene3D" id="3.10.20.870">
    <property type="entry name" value="PFU (PLAA family ubiquitin binding), C-terminal domain"/>
    <property type="match status" value="1"/>
</dbReference>
<evidence type="ECO:0000313" key="7">
    <source>
        <dbReference type="Proteomes" id="UP000094065"/>
    </source>
</evidence>
<dbReference type="PROSITE" id="PS51394">
    <property type="entry name" value="PFU"/>
    <property type="match status" value="1"/>
</dbReference>
<dbReference type="Proteomes" id="UP000094065">
    <property type="component" value="Unassembled WGS sequence"/>
</dbReference>
<dbReference type="InterPro" id="IPR020472">
    <property type="entry name" value="WD40_PAC1"/>
</dbReference>
<evidence type="ECO:0000259" key="5">
    <source>
        <dbReference type="PROSITE" id="PS51394"/>
    </source>
</evidence>
<keyword evidence="7" id="KW-1185">Reference proteome</keyword>
<sequence length="422" mass="46044">MANWKPEPTGDDTAKYQLSSEFEPAHSGDVKAVLAVDDDLLVSASRDSSVSVWKLGKERFDLVALLEGHGAYVNSLAYVPPIAEDDNRYIASGGNSGVILVHNLTTLQSTSRACLIGHALNVCALSYSSKQQKLISGSWDMTARVWSREKTQRGEGEGQGYGEWKTDVVLEGHEQAVWDVAVVEGSTVGQYLTCSADKLVNLWDEGGQLLQRFKGSPEPVRSLAILPSNDTFVTACNDGLIRLWDFTGSVLQVLRGHTDYTYRVIVGTDSQLVSCGEDHTARVWHEGEEKDILPHPCQTVWCVASLPNGDIATGGSDGVVRVWSRANTRIASEDIQKSYRERLPVIPDRSVPRAPSLTAAPEAAAPVTMTIDIDLSDEDPPIPLVYSTNMEPRVAAEEFGHAHNLSDNYICQIEAFIKAHLA</sequence>
<dbReference type="AlphaFoldDB" id="A0A1E3HEA8"/>
<reference evidence="6 7" key="1">
    <citation type="submission" date="2016-06" db="EMBL/GenBank/DDBJ databases">
        <title>Evolution of pathogenesis and genome organization in the Tremellales.</title>
        <authorList>
            <person name="Cuomo C."/>
            <person name="Litvintseva A."/>
            <person name="Heitman J."/>
            <person name="Chen Y."/>
            <person name="Sun S."/>
            <person name="Springer D."/>
            <person name="Dromer F."/>
            <person name="Young S."/>
            <person name="Zeng Q."/>
            <person name="Chapman S."/>
            <person name="Gujja S."/>
            <person name="Saif S."/>
            <person name="Birren B."/>
        </authorList>
    </citation>
    <scope>NUCLEOTIDE SEQUENCE [LARGE SCALE GENOMIC DNA]</scope>
    <source>
        <strain evidence="6 7">CBS 6039</strain>
    </source>
</reference>
<dbReference type="GeneID" id="30158322"/>
<organism evidence="6 7">
    <name type="scientific">Cryptococcus amylolentus CBS 6039</name>
    <dbReference type="NCBI Taxonomy" id="1295533"/>
    <lineage>
        <taxon>Eukaryota</taxon>
        <taxon>Fungi</taxon>
        <taxon>Dikarya</taxon>
        <taxon>Basidiomycota</taxon>
        <taxon>Agaricomycotina</taxon>
        <taxon>Tremellomycetes</taxon>
        <taxon>Tremellales</taxon>
        <taxon>Cryptococcaceae</taxon>
        <taxon>Cryptococcus</taxon>
    </lineage>
</organism>
<dbReference type="InterPro" id="IPR015155">
    <property type="entry name" value="PFU"/>
</dbReference>
<feature type="domain" description="PFU" evidence="5">
    <location>
        <begin position="332"/>
        <end position="422"/>
    </location>
</feature>
<dbReference type="Pfam" id="PF00400">
    <property type="entry name" value="WD40"/>
    <property type="match status" value="7"/>
</dbReference>
<dbReference type="PROSITE" id="PS50294">
    <property type="entry name" value="WD_REPEATS_REGION"/>
    <property type="match status" value="2"/>
</dbReference>
<dbReference type="PANTHER" id="PTHR19849:SF0">
    <property type="entry name" value="PHOSPHOLIPASE A-2-ACTIVATING PROTEIN"/>
    <property type="match status" value="1"/>
</dbReference>
<dbReference type="SUPFAM" id="SSF50978">
    <property type="entry name" value="WD40 repeat-like"/>
    <property type="match status" value="1"/>
</dbReference>
<dbReference type="OrthoDB" id="10265988at2759"/>
<feature type="repeat" description="WD" evidence="4">
    <location>
        <begin position="115"/>
        <end position="147"/>
    </location>
</feature>
<dbReference type="SMART" id="SM00320">
    <property type="entry name" value="WD40"/>
    <property type="match status" value="7"/>
</dbReference>
<dbReference type="STRING" id="1295533.A0A1E3HEA8"/>
<dbReference type="PANTHER" id="PTHR19849">
    <property type="entry name" value="PHOSPHOLIPASE A-2-ACTIVATING PROTEIN"/>
    <property type="match status" value="1"/>
</dbReference>
<keyword evidence="3" id="KW-0677">Repeat</keyword>
<dbReference type="GO" id="GO:0005737">
    <property type="term" value="C:cytoplasm"/>
    <property type="evidence" value="ECO:0007669"/>
    <property type="project" value="TreeGrafter"/>
</dbReference>
<accession>A0A1E3HEA8</accession>
<dbReference type="PRINTS" id="PR00320">
    <property type="entry name" value="GPROTEINBRPT"/>
</dbReference>
<feature type="repeat" description="WD" evidence="4">
    <location>
        <begin position="213"/>
        <end position="245"/>
    </location>
</feature>
<evidence type="ECO:0000256" key="1">
    <source>
        <dbReference type="ARBA" id="ARBA00022490"/>
    </source>
</evidence>
<evidence type="ECO:0000256" key="2">
    <source>
        <dbReference type="ARBA" id="ARBA00022574"/>
    </source>
</evidence>
<evidence type="ECO:0000313" key="6">
    <source>
        <dbReference type="EMBL" id="ODN74682.1"/>
    </source>
</evidence>
<dbReference type="GO" id="GO:0010992">
    <property type="term" value="P:ubiquitin recycling"/>
    <property type="evidence" value="ECO:0007669"/>
    <property type="project" value="TreeGrafter"/>
</dbReference>
<name>A0A1E3HEA8_9TREE</name>
<dbReference type="EMBL" id="AWGJ01000011">
    <property type="protein sequence ID" value="ODN74682.1"/>
    <property type="molecule type" value="Genomic_DNA"/>
</dbReference>
<feature type="repeat" description="WD" evidence="4">
    <location>
        <begin position="23"/>
        <end position="55"/>
    </location>
</feature>
<keyword evidence="1" id="KW-0963">Cytoplasm</keyword>
<dbReference type="GO" id="GO:0043161">
    <property type="term" value="P:proteasome-mediated ubiquitin-dependent protein catabolic process"/>
    <property type="evidence" value="ECO:0007669"/>
    <property type="project" value="TreeGrafter"/>
</dbReference>